<evidence type="ECO:0000313" key="4">
    <source>
        <dbReference type="WBParaSite" id="nRc.2.0.1.t13138-RA"/>
    </source>
</evidence>
<dbReference type="PANTHER" id="PTHR47049:SF2">
    <property type="entry name" value="PIEZO-TYPE MECHANOSENSITIVE ION CHANNEL HOMOLOG"/>
    <property type="match status" value="1"/>
</dbReference>
<organism evidence="3 4">
    <name type="scientific">Romanomermis culicivorax</name>
    <name type="common">Nematode worm</name>
    <dbReference type="NCBI Taxonomy" id="13658"/>
    <lineage>
        <taxon>Eukaryota</taxon>
        <taxon>Metazoa</taxon>
        <taxon>Ecdysozoa</taxon>
        <taxon>Nematoda</taxon>
        <taxon>Enoplea</taxon>
        <taxon>Dorylaimia</taxon>
        <taxon>Mermithida</taxon>
        <taxon>Mermithoidea</taxon>
        <taxon>Mermithidae</taxon>
        <taxon>Romanomermis</taxon>
    </lineage>
</organism>
<dbReference type="WBParaSite" id="nRc.2.0.1.t13138-RA">
    <property type="protein sequence ID" value="nRc.2.0.1.t13138-RA"/>
    <property type="gene ID" value="nRc.2.0.1.g13138"/>
</dbReference>
<proteinExistence type="predicted"/>
<keyword evidence="1" id="KW-0812">Transmembrane</keyword>
<dbReference type="GO" id="GO:0008381">
    <property type="term" value="F:mechanosensitive monoatomic ion channel activity"/>
    <property type="evidence" value="ECO:0007669"/>
    <property type="project" value="InterPro"/>
</dbReference>
<sequence length="184" mass="20949">MIESYHNLTPAKLHLSELTSLTLLALCGAIYPSILSAVYFISFLAIITYWSMYLPIGRRTMNVLKVGVSFYCAVHSTLLYVSQMELFQKVFDLSSISFKLIGLPVVFNSTCINDTLMAPVMLSPIDHWPIYLNAAVLLIYFIYTGLQYNYQQLEDVSEMLEDLTLINDFVALALFCRILSKKFN</sequence>
<keyword evidence="1" id="KW-1133">Transmembrane helix</keyword>
<evidence type="ECO:0000256" key="1">
    <source>
        <dbReference type="SAM" id="Phobius"/>
    </source>
</evidence>
<dbReference type="Proteomes" id="UP000887565">
    <property type="component" value="Unplaced"/>
</dbReference>
<dbReference type="GO" id="GO:0016020">
    <property type="term" value="C:membrane"/>
    <property type="evidence" value="ECO:0007669"/>
    <property type="project" value="InterPro"/>
</dbReference>
<reference evidence="4" key="1">
    <citation type="submission" date="2022-11" db="UniProtKB">
        <authorList>
            <consortium name="WormBaseParasite"/>
        </authorList>
    </citation>
    <scope>IDENTIFICATION</scope>
</reference>
<dbReference type="AlphaFoldDB" id="A0A915IGZ2"/>
<feature type="transmembrane region" description="Helical" evidence="1">
    <location>
        <begin position="62"/>
        <end position="81"/>
    </location>
</feature>
<evidence type="ECO:0000313" key="3">
    <source>
        <dbReference type="Proteomes" id="UP000887565"/>
    </source>
</evidence>
<keyword evidence="3" id="KW-1185">Reference proteome</keyword>
<dbReference type="PANTHER" id="PTHR47049">
    <property type="entry name" value="PIEZO-TYPE MECHANOSENSITIVE ION CHANNEL HOMOLOG"/>
    <property type="match status" value="1"/>
</dbReference>
<feature type="domain" description="Piezo TM1-24" evidence="2">
    <location>
        <begin position="15"/>
        <end position="152"/>
    </location>
</feature>
<keyword evidence="1" id="KW-0472">Membrane</keyword>
<dbReference type="InterPro" id="IPR056769">
    <property type="entry name" value="Piezo_TM1-24"/>
</dbReference>
<accession>A0A915IGZ2</accession>
<feature type="transmembrane region" description="Helical" evidence="1">
    <location>
        <begin position="125"/>
        <end position="143"/>
    </location>
</feature>
<feature type="transmembrane region" description="Helical" evidence="1">
    <location>
        <begin position="20"/>
        <end position="50"/>
    </location>
</feature>
<dbReference type="InterPro" id="IPR027272">
    <property type="entry name" value="Piezo"/>
</dbReference>
<evidence type="ECO:0000259" key="2">
    <source>
        <dbReference type="Pfam" id="PF24871"/>
    </source>
</evidence>
<protein>
    <recommendedName>
        <fullName evidence="2">Piezo TM1-24 domain-containing protein</fullName>
    </recommendedName>
</protein>
<dbReference type="Pfam" id="PF24871">
    <property type="entry name" value="Piezo_TM1-24"/>
    <property type="match status" value="1"/>
</dbReference>
<name>A0A915IGZ2_ROMCU</name>